<dbReference type="PANTHER" id="PTHR19847:SF7">
    <property type="entry name" value="DDB1- AND CUL4-ASSOCIATED FACTOR 11"/>
    <property type="match status" value="1"/>
</dbReference>
<dbReference type="SUPFAM" id="SSF50978">
    <property type="entry name" value="WD40 repeat-like"/>
    <property type="match status" value="1"/>
</dbReference>
<reference evidence="3" key="1">
    <citation type="journal article" date="2011" name="Genome Res.">
        <title>Deep small RNA sequencing from the nematode Ascaris reveals conservation, functional diversification, and novel developmental profiles.</title>
        <authorList>
            <person name="Wang J."/>
            <person name="Czech B."/>
            <person name="Crunk A."/>
            <person name="Wallace A."/>
            <person name="Mitreva M."/>
            <person name="Hannon G.J."/>
            <person name="Davis R.E."/>
        </authorList>
    </citation>
    <scope>NUCLEOTIDE SEQUENCE</scope>
</reference>
<dbReference type="SMART" id="SM00320">
    <property type="entry name" value="WD40"/>
    <property type="match status" value="6"/>
</dbReference>
<dbReference type="GO" id="GO:0080008">
    <property type="term" value="C:Cul4-RING E3 ubiquitin ligase complex"/>
    <property type="evidence" value="ECO:0007669"/>
    <property type="project" value="TreeGrafter"/>
</dbReference>
<dbReference type="InterPro" id="IPR001680">
    <property type="entry name" value="WD40_rpt"/>
</dbReference>
<dbReference type="InterPro" id="IPR036322">
    <property type="entry name" value="WD40_repeat_dom_sf"/>
</dbReference>
<keyword evidence="1" id="KW-0853">WD repeat</keyword>
<feature type="region of interest" description="Disordered" evidence="2">
    <location>
        <begin position="32"/>
        <end position="54"/>
    </location>
</feature>
<dbReference type="PANTHER" id="PTHR19847">
    <property type="entry name" value="DDB1- AND CUL4-ASSOCIATED FACTOR 11"/>
    <property type="match status" value="1"/>
</dbReference>
<feature type="repeat" description="WD" evidence="1">
    <location>
        <begin position="546"/>
        <end position="577"/>
    </location>
</feature>
<feature type="compositionally biased region" description="Basic and acidic residues" evidence="2">
    <location>
        <begin position="32"/>
        <end position="41"/>
    </location>
</feature>
<dbReference type="Gene3D" id="2.130.10.10">
    <property type="entry name" value="YVTN repeat-like/Quinoprotein amine dehydrogenase"/>
    <property type="match status" value="2"/>
</dbReference>
<dbReference type="GO" id="GO:0043161">
    <property type="term" value="P:proteasome-mediated ubiquitin-dependent protein catabolic process"/>
    <property type="evidence" value="ECO:0007669"/>
    <property type="project" value="TreeGrafter"/>
</dbReference>
<organism evidence="3">
    <name type="scientific">Ascaris suum</name>
    <name type="common">Pig roundworm</name>
    <name type="synonym">Ascaris lumbricoides</name>
    <dbReference type="NCBI Taxonomy" id="6253"/>
    <lineage>
        <taxon>Eukaryota</taxon>
        <taxon>Metazoa</taxon>
        <taxon>Ecdysozoa</taxon>
        <taxon>Nematoda</taxon>
        <taxon>Chromadorea</taxon>
        <taxon>Rhabditida</taxon>
        <taxon>Spirurina</taxon>
        <taxon>Ascaridomorpha</taxon>
        <taxon>Ascaridoidea</taxon>
        <taxon>Ascarididae</taxon>
        <taxon>Ascaris</taxon>
    </lineage>
</organism>
<feature type="compositionally biased region" description="Polar residues" evidence="2">
    <location>
        <begin position="42"/>
        <end position="52"/>
    </location>
</feature>
<feature type="region of interest" description="Disordered" evidence="2">
    <location>
        <begin position="617"/>
        <end position="639"/>
    </location>
</feature>
<dbReference type="InterPro" id="IPR015943">
    <property type="entry name" value="WD40/YVTN_repeat-like_dom_sf"/>
</dbReference>
<dbReference type="PROSITE" id="PS50082">
    <property type="entry name" value="WD_REPEATS_2"/>
    <property type="match status" value="3"/>
</dbReference>
<dbReference type="AlphaFoldDB" id="F1KWV5"/>
<dbReference type="Pfam" id="PF00400">
    <property type="entry name" value="WD40"/>
    <property type="match status" value="4"/>
</dbReference>
<name>F1KWV5_ASCSU</name>
<feature type="repeat" description="WD" evidence="1">
    <location>
        <begin position="419"/>
        <end position="460"/>
    </location>
</feature>
<sequence>MGVLFSRGGDLNQSTQHEELLSWAAEIVARQRETQQADQRGDQSNPESGSRVQRTRYFASLTDLLRELLHEGEINLHPMSRYRGLNEGPMQSSEDESEDGEYLIGLRGRNAFEPQSSTNDEMHGDDERIDLRHMSPTSANSPTNCEENADKYLNDSREYLLSEIKLHCGELAGWMGIEKMTAMREMGLLYGCRRRSGRAEFSRHPTRAAFSSFQRASASNLFFPNRRKVVEKVRTKTFCCQYMPDGDGLLTASQDELIRLYEREGYRQRYKLSNCFQAPYVGWSILDLVVSPDSRHCVYCTWSEKLYQCNLEADVGEDDRWTTLHQNHGDDFGRFALFSLRFNFDGTEIVSAGSDGRLYVYDRNSSSNVLSIPAHEDDVNAVSFGDTSRHLIFSAGDDGLCKVWDRRALGEDHRPVGVFAGHRDGITYVDSKGDDRYLLTNSKDQSIKLWDIRRFSSASAQEETRRAVCQQKWDYRYQTVPRSANWSVPLKGDGSVLTLRGHSVLHTLIRAHFSPARTGHRYIYTGCARGQCVVYDILSGDIVHYLDGHRSVVRDCAWHPFDNEMVTASWDGITAIWRYDERVEKNVNPESWDEQPGDEETSDEYYVVVQPRRYNVKKRSARRANKDAKVRRLDPSLCN</sequence>
<dbReference type="InterPro" id="IPR051859">
    <property type="entry name" value="DCAF"/>
</dbReference>
<dbReference type="EMBL" id="JI167227">
    <property type="protein sequence ID" value="ADY42359.1"/>
    <property type="molecule type" value="mRNA"/>
</dbReference>
<accession>F1KWV5</accession>
<protein>
    <submittedName>
        <fullName evidence="3">DDB1-and CUL4-associated factor 11</fullName>
    </submittedName>
</protein>
<evidence type="ECO:0000256" key="2">
    <source>
        <dbReference type="SAM" id="MobiDB-lite"/>
    </source>
</evidence>
<evidence type="ECO:0000313" key="3">
    <source>
        <dbReference type="EMBL" id="ADY42359.1"/>
    </source>
</evidence>
<dbReference type="PROSITE" id="PS50294">
    <property type="entry name" value="WD_REPEATS_REGION"/>
    <property type="match status" value="3"/>
</dbReference>
<evidence type="ECO:0000256" key="1">
    <source>
        <dbReference type="PROSITE-ProRule" id="PRU00221"/>
    </source>
</evidence>
<feature type="repeat" description="WD" evidence="1">
    <location>
        <begin position="372"/>
        <end position="405"/>
    </location>
</feature>
<feature type="compositionally biased region" description="Basic and acidic residues" evidence="2">
    <location>
        <begin position="624"/>
        <end position="639"/>
    </location>
</feature>
<proteinExistence type="evidence at transcript level"/>